<dbReference type="Gene3D" id="3.50.50.60">
    <property type="entry name" value="FAD/NAD(P)-binding domain"/>
    <property type="match status" value="2"/>
</dbReference>
<keyword evidence="7" id="KW-1185">Reference proteome</keyword>
<dbReference type="InterPro" id="IPR036188">
    <property type="entry name" value="FAD/NAD-bd_sf"/>
</dbReference>
<evidence type="ECO:0000256" key="1">
    <source>
        <dbReference type="ARBA" id="ARBA00009183"/>
    </source>
</evidence>
<keyword evidence="5" id="KW-0560">Oxidoreductase</keyword>
<evidence type="ECO:0000256" key="5">
    <source>
        <dbReference type="ARBA" id="ARBA00023002"/>
    </source>
</evidence>
<name>A0A369K7B3_HYPMA</name>
<sequence>MDLPTIEPESTITDASKTICIIGAGPAGLAALKIILDSSQYRAEQWKPTAFEARGCVGGVWVPAPPTPTDDPPLTPLYDSLTTNLPHPIMAFTSYSFPPSTPLFPHAPVVHKYLEDYADHFHLRQHIKLTTTVDAVERDASRWKVKISTGEILHFDLVLVCNGHYRVPRYPNTPGVAQWLSSGRAKHSAWYRRPHNLGDIVLVVGGGPSGTDISAEMRTAARTVIHSLTGAAREDIGNLKRRGRVSRFGENGEVTFEDGTTETGISYCILATGYEVSFPFLSKDIVHPELPPPAPPLPSELFNSTYSVFPLAKHLFPLQNAFPPTSLAFLGLLVKVAPFPLLEAQARAVVQAFANPATLNPAQEAVDIITRYEELRAEFGDDQLAIMEAWHRFKALEQFDYRDDLCKFAGSELSAIWSGQDGYMKVPQWEKDAYCNKDLLRKAWIKLEESNEAEGWVHGVGKNGPHEWIDLMERLFKWAKEKGIHVEELDKSKL</sequence>
<dbReference type="Pfam" id="PF00743">
    <property type="entry name" value="FMO-like"/>
    <property type="match status" value="2"/>
</dbReference>
<comment type="caution">
    <text evidence="6">The sequence shown here is derived from an EMBL/GenBank/DDBJ whole genome shotgun (WGS) entry which is preliminary data.</text>
</comment>
<dbReference type="EMBL" id="LUEZ02000009">
    <property type="protein sequence ID" value="RDB29788.1"/>
    <property type="molecule type" value="Genomic_DNA"/>
</dbReference>
<accession>A0A369K7B3</accession>
<dbReference type="InParanoid" id="A0A369K7B3"/>
<dbReference type="InterPro" id="IPR020946">
    <property type="entry name" value="Flavin_mOase-like"/>
</dbReference>
<evidence type="ECO:0000256" key="2">
    <source>
        <dbReference type="ARBA" id="ARBA00022630"/>
    </source>
</evidence>
<gene>
    <name evidence="6" type="primary">FMOGS-OX3</name>
    <name evidence="6" type="ORF">Hypma_014068</name>
</gene>
<dbReference type="OrthoDB" id="66881at2759"/>
<comment type="similarity">
    <text evidence="1">Belongs to the FMO family.</text>
</comment>
<dbReference type="GO" id="GO:0050661">
    <property type="term" value="F:NADP binding"/>
    <property type="evidence" value="ECO:0007669"/>
    <property type="project" value="InterPro"/>
</dbReference>
<evidence type="ECO:0000256" key="4">
    <source>
        <dbReference type="ARBA" id="ARBA00022857"/>
    </source>
</evidence>
<keyword evidence="4" id="KW-0521">NADP</keyword>
<proteinExistence type="inferred from homology"/>
<keyword evidence="2" id="KW-0285">Flavoprotein</keyword>
<dbReference type="PANTHER" id="PTHR23023">
    <property type="entry name" value="DIMETHYLANILINE MONOOXYGENASE"/>
    <property type="match status" value="1"/>
</dbReference>
<keyword evidence="6" id="KW-0503">Monooxygenase</keyword>
<dbReference type="InterPro" id="IPR050346">
    <property type="entry name" value="FMO-like"/>
</dbReference>
<dbReference type="Proteomes" id="UP000076154">
    <property type="component" value="Unassembled WGS sequence"/>
</dbReference>
<keyword evidence="3" id="KW-0274">FAD</keyword>
<evidence type="ECO:0000313" key="7">
    <source>
        <dbReference type="Proteomes" id="UP000076154"/>
    </source>
</evidence>
<evidence type="ECO:0000313" key="6">
    <source>
        <dbReference type="EMBL" id="RDB29788.1"/>
    </source>
</evidence>
<organism evidence="6 7">
    <name type="scientific">Hypsizygus marmoreus</name>
    <name type="common">White beech mushroom</name>
    <name type="synonym">Agaricus marmoreus</name>
    <dbReference type="NCBI Taxonomy" id="39966"/>
    <lineage>
        <taxon>Eukaryota</taxon>
        <taxon>Fungi</taxon>
        <taxon>Dikarya</taxon>
        <taxon>Basidiomycota</taxon>
        <taxon>Agaricomycotina</taxon>
        <taxon>Agaricomycetes</taxon>
        <taxon>Agaricomycetidae</taxon>
        <taxon>Agaricales</taxon>
        <taxon>Tricholomatineae</taxon>
        <taxon>Lyophyllaceae</taxon>
        <taxon>Hypsizygus</taxon>
    </lineage>
</organism>
<reference evidence="6" key="1">
    <citation type="submission" date="2018-04" db="EMBL/GenBank/DDBJ databases">
        <title>Whole genome sequencing of Hypsizygus marmoreus.</title>
        <authorList>
            <person name="Choi I.-G."/>
            <person name="Min B."/>
            <person name="Kim J.-G."/>
            <person name="Kim S."/>
            <person name="Oh Y.-L."/>
            <person name="Kong W.-S."/>
            <person name="Park H."/>
            <person name="Jeong J."/>
            <person name="Song E.-S."/>
        </authorList>
    </citation>
    <scope>NUCLEOTIDE SEQUENCE [LARGE SCALE GENOMIC DNA]</scope>
    <source>
        <strain evidence="6">51987-8</strain>
    </source>
</reference>
<evidence type="ECO:0000256" key="3">
    <source>
        <dbReference type="ARBA" id="ARBA00022827"/>
    </source>
</evidence>
<dbReference type="STRING" id="39966.A0A369K7B3"/>
<protein>
    <submittedName>
        <fullName evidence="6">Flavin-containing monooxygenase FMO GS-OX3</fullName>
    </submittedName>
</protein>
<dbReference type="SUPFAM" id="SSF51905">
    <property type="entry name" value="FAD/NAD(P)-binding domain"/>
    <property type="match status" value="2"/>
</dbReference>
<dbReference type="PRINTS" id="PR00370">
    <property type="entry name" value="FMOXYGENASE"/>
</dbReference>
<dbReference type="GO" id="GO:0004499">
    <property type="term" value="F:N,N-dimethylaniline monooxygenase activity"/>
    <property type="evidence" value="ECO:0007669"/>
    <property type="project" value="InterPro"/>
</dbReference>
<dbReference type="AlphaFoldDB" id="A0A369K7B3"/>
<dbReference type="InterPro" id="IPR000960">
    <property type="entry name" value="Flavin_mOase"/>
</dbReference>
<dbReference type="GO" id="GO:0050660">
    <property type="term" value="F:flavin adenine dinucleotide binding"/>
    <property type="evidence" value="ECO:0007669"/>
    <property type="project" value="InterPro"/>
</dbReference>